<dbReference type="AlphaFoldDB" id="A6GK63"/>
<evidence type="ECO:0008006" key="3">
    <source>
        <dbReference type="Google" id="ProtNLM"/>
    </source>
</evidence>
<dbReference type="NCBIfam" id="TIGR04357">
    <property type="entry name" value="CofD_rel_GAK"/>
    <property type="match status" value="1"/>
</dbReference>
<dbReference type="Pfam" id="PF01933">
    <property type="entry name" value="CofD"/>
    <property type="match status" value="1"/>
</dbReference>
<comment type="caution">
    <text evidence="1">The sequence shown here is derived from an EMBL/GenBank/DDBJ whole genome shotgun (WGS) entry which is preliminary data.</text>
</comment>
<accession>A6GK63</accession>
<dbReference type="PANTHER" id="PTHR31240:SF0">
    <property type="entry name" value="MATERNAL EFFECT EMBRYO ARREST 18"/>
    <property type="match status" value="1"/>
</dbReference>
<name>A6GK63_9BACT</name>
<gene>
    <name evidence="1" type="ORF">PPSIR1_02111</name>
</gene>
<reference evidence="1 2" key="1">
    <citation type="submission" date="2007-06" db="EMBL/GenBank/DDBJ databases">
        <authorList>
            <person name="Shimkets L."/>
            <person name="Ferriera S."/>
            <person name="Johnson J."/>
            <person name="Kravitz S."/>
            <person name="Beeson K."/>
            <person name="Sutton G."/>
            <person name="Rogers Y.-H."/>
            <person name="Friedman R."/>
            <person name="Frazier M."/>
            <person name="Venter J.C."/>
        </authorList>
    </citation>
    <scope>NUCLEOTIDE SEQUENCE [LARGE SCALE GENOMIC DNA]</scope>
    <source>
        <strain evidence="1 2">SIR-1</strain>
    </source>
</reference>
<dbReference type="PANTHER" id="PTHR31240">
    <property type="entry name" value="MATERNAL EFFECT EMBRYO ARREST 18"/>
    <property type="match status" value="1"/>
</dbReference>
<dbReference type="InterPro" id="IPR027591">
    <property type="entry name" value="CofD-rel_GAK"/>
</dbReference>
<dbReference type="Gene3D" id="3.40.50.10680">
    <property type="entry name" value="CofD-like domains"/>
    <property type="match status" value="1"/>
</dbReference>
<dbReference type="InterPro" id="IPR038136">
    <property type="entry name" value="CofD-like_dom_sf"/>
</dbReference>
<dbReference type="CDD" id="cd07187">
    <property type="entry name" value="YvcK_like"/>
    <property type="match status" value="1"/>
</dbReference>
<dbReference type="Proteomes" id="UP000005801">
    <property type="component" value="Unassembled WGS sequence"/>
</dbReference>
<dbReference type="STRING" id="391625.PPSIR1_02111"/>
<organism evidence="1 2">
    <name type="scientific">Plesiocystis pacifica SIR-1</name>
    <dbReference type="NCBI Taxonomy" id="391625"/>
    <lineage>
        <taxon>Bacteria</taxon>
        <taxon>Pseudomonadati</taxon>
        <taxon>Myxococcota</taxon>
        <taxon>Polyangia</taxon>
        <taxon>Nannocystales</taxon>
        <taxon>Nannocystaceae</taxon>
        <taxon>Plesiocystis</taxon>
    </lineage>
</organism>
<sequence length="422" mass="45874">MGRSARAETRPTMPDSRTVDIPADRQCRITLTQSRVVPDPIRLARYLRAPEIGPTVLFFSGGSALRKTSRVLTEYTHNSVHLITPFDSGGSSAKLREAFPMISVGDLRNRLMALADTALLGNPEVYRLFNTRFAKDESQTELRRLLSTMAAGVDPLVAAVPEPLRTLIRNHLGFFIERMPLTFDLRGASVGNLILAGGYLNNNRDIDAVIFLFSKLVAVRGVVRPVVDSNLHLSAELADGTVVVGQHQITRPESPLSAPIRELRLTEAADGSEGLAEAHIDERTAELIDEAELICFPIGSFFTSVMACLLPAGVGRAVARAGCPKVYVPNCGEDPEEAGLAPHDQVRLILEQLRRDAGEDTPTELLLHFVLVDSDRGEYVGGLDVDAIEAHGVEVIDTALVSEATAPLIEPRRLVDLLLSLV</sequence>
<dbReference type="eggNOG" id="COG0391">
    <property type="taxonomic scope" value="Bacteria"/>
</dbReference>
<evidence type="ECO:0000313" key="1">
    <source>
        <dbReference type="EMBL" id="EDM73747.1"/>
    </source>
</evidence>
<evidence type="ECO:0000313" key="2">
    <source>
        <dbReference type="Proteomes" id="UP000005801"/>
    </source>
</evidence>
<proteinExistence type="predicted"/>
<keyword evidence="2" id="KW-1185">Reference proteome</keyword>
<dbReference type="SUPFAM" id="SSF142338">
    <property type="entry name" value="CofD-like"/>
    <property type="match status" value="1"/>
</dbReference>
<dbReference type="GO" id="GO:0043743">
    <property type="term" value="F:LPPG:FO 2-phospho-L-lactate transferase activity"/>
    <property type="evidence" value="ECO:0007669"/>
    <property type="project" value="InterPro"/>
</dbReference>
<protein>
    <recommendedName>
        <fullName evidence="3">GAK system CofD-like protein</fullName>
    </recommendedName>
</protein>
<dbReference type="InterPro" id="IPR002882">
    <property type="entry name" value="CofD"/>
</dbReference>
<dbReference type="EMBL" id="ABCS01000181">
    <property type="protein sequence ID" value="EDM73747.1"/>
    <property type="molecule type" value="Genomic_DNA"/>
</dbReference>